<organism evidence="1">
    <name type="scientific">Timspurckia oligopyrenoides</name>
    <dbReference type="NCBI Taxonomy" id="708627"/>
    <lineage>
        <taxon>Eukaryota</taxon>
        <taxon>Rhodophyta</taxon>
        <taxon>Bangiophyceae</taxon>
        <taxon>Porphyridiales</taxon>
        <taxon>Porphyridiaceae</taxon>
        <taxon>Timspurckia</taxon>
    </lineage>
</organism>
<evidence type="ECO:0000313" key="1">
    <source>
        <dbReference type="EMBL" id="CAD8818295.1"/>
    </source>
</evidence>
<gene>
    <name evidence="1" type="ORF">TOLI1172_LOCUS2684</name>
</gene>
<reference evidence="1" key="1">
    <citation type="submission" date="2021-01" db="EMBL/GenBank/DDBJ databases">
        <authorList>
            <person name="Corre E."/>
            <person name="Pelletier E."/>
            <person name="Niang G."/>
            <person name="Scheremetjew M."/>
            <person name="Finn R."/>
            <person name="Kale V."/>
            <person name="Holt S."/>
            <person name="Cochrane G."/>
            <person name="Meng A."/>
            <person name="Brown T."/>
            <person name="Cohen L."/>
        </authorList>
    </citation>
    <scope>NUCLEOTIDE SEQUENCE</scope>
    <source>
        <strain evidence="1">CCMP3278</strain>
    </source>
</reference>
<sequence>MGVRAVGLSFIGSGIVIGDGIARNQRCCSSQRKRLYLKCSLDNSWSVPDSASAALQQWSTTFEVRTGTDYEPLTVLLVSQNGYRAVYAQKAFERAAETHKASRTVLCSCAALVLVTTVKDSKEKFPRSALRSLPLPLTEGAESRGFRLRRFGENVQLFDAVGDPLAYDLILCLDRSVRERVLSELEAKGSEQYQRSVRLLSDVSSEHLSLYIANPRMAHYERADIPRLFVNGFSTDQVFDQIDEACMRAVRHLVR</sequence>
<dbReference type="Gene3D" id="3.40.50.2300">
    <property type="match status" value="1"/>
</dbReference>
<dbReference type="EMBL" id="HBFP01003810">
    <property type="protein sequence ID" value="CAD8818295.1"/>
    <property type="molecule type" value="Transcribed_RNA"/>
</dbReference>
<protein>
    <submittedName>
        <fullName evidence="1">Uncharacterized protein</fullName>
    </submittedName>
</protein>
<accession>A0A7S1ER12</accession>
<name>A0A7S1ER12_9RHOD</name>
<dbReference type="AlphaFoldDB" id="A0A7S1ER12"/>
<proteinExistence type="predicted"/>